<protein>
    <submittedName>
        <fullName evidence="2">Uncharacterized protein</fullName>
    </submittedName>
</protein>
<dbReference type="Proteomes" id="UP001239994">
    <property type="component" value="Unassembled WGS sequence"/>
</dbReference>
<name>A0AAD9DYX0_9TELE</name>
<feature type="region of interest" description="Disordered" evidence="1">
    <location>
        <begin position="111"/>
        <end position="130"/>
    </location>
</feature>
<sequence length="260" mass="29981">MDERDYAPADQKRAESEPCSNAVAEAARRRRAYVSSGRQSEPRRPSDTLTGEREREALCSETEKTGRSCQCQNLGGRETLKEPGARYLEQHSLASVILHLSHATFSLRTPPAERSQNTYSLGGGVKNTSCRERSQNTYSLEGGVRTPPAERTQNTYSLEGGVRTPPAERSQNTYSLEGGEKELRRQQAVILKHQERERRRQHIMLMKAVEARKKAEERERLKQEKRDEKRLNKERKQELRRLEMEMIRELKKPQRGHVLN</sequence>
<accession>A0AAD9DYX0</accession>
<reference evidence="2" key="1">
    <citation type="submission" date="2023-03" db="EMBL/GenBank/DDBJ databases">
        <title>Electrophorus voltai genome.</title>
        <authorList>
            <person name="Bian C."/>
        </authorList>
    </citation>
    <scope>NUCLEOTIDE SEQUENCE</scope>
    <source>
        <strain evidence="2">CB-2022</strain>
        <tissue evidence="2">Muscle</tissue>
    </source>
</reference>
<dbReference type="EMBL" id="JAROKS010000012">
    <property type="protein sequence ID" value="KAK1798079.1"/>
    <property type="molecule type" value="Genomic_DNA"/>
</dbReference>
<evidence type="ECO:0000313" key="2">
    <source>
        <dbReference type="EMBL" id="KAK1798079.1"/>
    </source>
</evidence>
<evidence type="ECO:0000256" key="1">
    <source>
        <dbReference type="SAM" id="MobiDB-lite"/>
    </source>
</evidence>
<keyword evidence="3" id="KW-1185">Reference proteome</keyword>
<feature type="compositionally biased region" description="Basic and acidic residues" evidence="1">
    <location>
        <begin position="1"/>
        <end position="16"/>
    </location>
</feature>
<gene>
    <name evidence="2" type="ORF">P4O66_000579</name>
</gene>
<feature type="region of interest" description="Disordered" evidence="1">
    <location>
        <begin position="1"/>
        <end position="65"/>
    </location>
</feature>
<feature type="region of interest" description="Disordered" evidence="1">
    <location>
        <begin position="212"/>
        <end position="238"/>
    </location>
</feature>
<feature type="compositionally biased region" description="Basic and acidic residues" evidence="1">
    <location>
        <begin position="40"/>
        <end position="65"/>
    </location>
</feature>
<evidence type="ECO:0000313" key="3">
    <source>
        <dbReference type="Proteomes" id="UP001239994"/>
    </source>
</evidence>
<dbReference type="AlphaFoldDB" id="A0AAD9DYX0"/>
<comment type="caution">
    <text evidence="2">The sequence shown here is derived from an EMBL/GenBank/DDBJ whole genome shotgun (WGS) entry which is preliminary data.</text>
</comment>
<proteinExistence type="predicted"/>
<organism evidence="2 3">
    <name type="scientific">Electrophorus voltai</name>
    <dbReference type="NCBI Taxonomy" id="2609070"/>
    <lineage>
        <taxon>Eukaryota</taxon>
        <taxon>Metazoa</taxon>
        <taxon>Chordata</taxon>
        <taxon>Craniata</taxon>
        <taxon>Vertebrata</taxon>
        <taxon>Euteleostomi</taxon>
        <taxon>Actinopterygii</taxon>
        <taxon>Neopterygii</taxon>
        <taxon>Teleostei</taxon>
        <taxon>Ostariophysi</taxon>
        <taxon>Gymnotiformes</taxon>
        <taxon>Gymnotoidei</taxon>
        <taxon>Gymnotidae</taxon>
        <taxon>Electrophorus</taxon>
    </lineage>
</organism>
<feature type="region of interest" description="Disordered" evidence="1">
    <location>
        <begin position="139"/>
        <end position="173"/>
    </location>
</feature>